<dbReference type="InterPro" id="IPR009009">
    <property type="entry name" value="RlpA-like_DPBB"/>
</dbReference>
<dbReference type="CDD" id="cd22268">
    <property type="entry name" value="DPBB_RlpA-like"/>
    <property type="match status" value="1"/>
</dbReference>
<accession>A0A5M3Y301</accession>
<feature type="domain" description="RlpA-like protein double-psi beta-barrel" evidence="5">
    <location>
        <begin position="8"/>
        <end position="92"/>
    </location>
</feature>
<keyword evidence="7" id="KW-1185">Reference proteome</keyword>
<dbReference type="HAMAP" id="MF_02071">
    <property type="entry name" value="RlpA"/>
    <property type="match status" value="1"/>
</dbReference>
<sequence>MVSSGSCKAAYYQEEQTTASGERFNPNALTAAHRSIPMHSKVRVINPTSGKSVVVRINDRGPWGNGGLCLDLSRAAYDAIGDLHTGIMRVRYEVLDG</sequence>
<dbReference type="AlphaFoldDB" id="A0A5M3Y301"/>
<dbReference type="Gene3D" id="2.40.40.10">
    <property type="entry name" value="RlpA-like domain"/>
    <property type="match status" value="1"/>
</dbReference>
<evidence type="ECO:0000256" key="3">
    <source>
        <dbReference type="HAMAP-Rule" id="MF_02071"/>
    </source>
</evidence>
<dbReference type="RefSeq" id="WP_170321987.1">
    <property type="nucleotide sequence ID" value="NZ_BAAAHM010000004.1"/>
</dbReference>
<dbReference type="GO" id="GO:0008932">
    <property type="term" value="F:lytic endotransglycosylase activity"/>
    <property type="evidence" value="ECO:0007669"/>
    <property type="project" value="UniProtKB-UniRule"/>
</dbReference>
<keyword evidence="2 3" id="KW-0961">Cell wall biogenesis/degradation</keyword>
<dbReference type="GO" id="GO:0071555">
    <property type="term" value="P:cell wall organization"/>
    <property type="evidence" value="ECO:0007669"/>
    <property type="project" value="UniProtKB-KW"/>
</dbReference>
<evidence type="ECO:0000259" key="5">
    <source>
        <dbReference type="Pfam" id="PF03330"/>
    </source>
</evidence>
<comment type="caution">
    <text evidence="6">The sequence shown here is derived from an EMBL/GenBank/DDBJ whole genome shotgun (WGS) entry which is preliminary data.</text>
</comment>
<keyword evidence="1 3" id="KW-0456">Lyase</keyword>
<organism evidence="6 7">
    <name type="scientific">Acrocarpospora pleiomorpha</name>
    <dbReference type="NCBI Taxonomy" id="90975"/>
    <lineage>
        <taxon>Bacteria</taxon>
        <taxon>Bacillati</taxon>
        <taxon>Actinomycetota</taxon>
        <taxon>Actinomycetes</taxon>
        <taxon>Streptosporangiales</taxon>
        <taxon>Streptosporangiaceae</taxon>
        <taxon>Acrocarpospora</taxon>
    </lineage>
</organism>
<dbReference type="PANTHER" id="PTHR34183:SF8">
    <property type="entry name" value="ENDOLYTIC PEPTIDOGLYCAN TRANSGLYCOSYLASE RLPA-RELATED"/>
    <property type="match status" value="1"/>
</dbReference>
<dbReference type="NCBIfam" id="TIGR00413">
    <property type="entry name" value="rlpA"/>
    <property type="match status" value="1"/>
</dbReference>
<dbReference type="InterPro" id="IPR034718">
    <property type="entry name" value="RlpA"/>
</dbReference>
<dbReference type="InterPro" id="IPR012997">
    <property type="entry name" value="RplA"/>
</dbReference>
<evidence type="ECO:0000256" key="2">
    <source>
        <dbReference type="ARBA" id="ARBA00023316"/>
    </source>
</evidence>
<evidence type="ECO:0000313" key="6">
    <source>
        <dbReference type="EMBL" id="GES26253.1"/>
    </source>
</evidence>
<reference evidence="6 7" key="1">
    <citation type="submission" date="2019-10" db="EMBL/GenBank/DDBJ databases">
        <title>Whole genome shotgun sequence of Acrocarpospora pleiomorpha NBRC 16267.</title>
        <authorList>
            <person name="Ichikawa N."/>
            <person name="Kimura A."/>
            <person name="Kitahashi Y."/>
            <person name="Komaki H."/>
            <person name="Oguchi A."/>
        </authorList>
    </citation>
    <scope>NUCLEOTIDE SEQUENCE [LARGE SCALE GENOMIC DNA]</scope>
    <source>
        <strain evidence="6 7">NBRC 16267</strain>
    </source>
</reference>
<protein>
    <recommendedName>
        <fullName evidence="3">Probable endolytic peptidoglycan transglycosylase RlpA</fullName>
        <ecNumber evidence="3">4.2.2.-</ecNumber>
    </recommendedName>
</protein>
<evidence type="ECO:0000256" key="1">
    <source>
        <dbReference type="ARBA" id="ARBA00023239"/>
    </source>
</evidence>
<evidence type="ECO:0000313" key="7">
    <source>
        <dbReference type="Proteomes" id="UP000377595"/>
    </source>
</evidence>
<evidence type="ECO:0000256" key="4">
    <source>
        <dbReference type="RuleBase" id="RU003495"/>
    </source>
</evidence>
<comment type="function">
    <text evidence="3">Lytic transglycosylase with a strong preference for naked glycan strands that lack stem peptides.</text>
</comment>
<dbReference type="Proteomes" id="UP000377595">
    <property type="component" value="Unassembled WGS sequence"/>
</dbReference>
<gene>
    <name evidence="3" type="primary">rlpA</name>
    <name evidence="6" type="ORF">Aple_091520</name>
</gene>
<dbReference type="SUPFAM" id="SSF50685">
    <property type="entry name" value="Barwin-like endoglucanases"/>
    <property type="match status" value="1"/>
</dbReference>
<comment type="similarity">
    <text evidence="3 4">Belongs to the RlpA family.</text>
</comment>
<dbReference type="Pfam" id="PF03330">
    <property type="entry name" value="DPBB_1"/>
    <property type="match status" value="1"/>
</dbReference>
<name>A0A5M3Y301_9ACTN</name>
<dbReference type="EMBL" id="BLAF01000082">
    <property type="protein sequence ID" value="GES26253.1"/>
    <property type="molecule type" value="Genomic_DNA"/>
</dbReference>
<dbReference type="PANTHER" id="PTHR34183">
    <property type="entry name" value="ENDOLYTIC PEPTIDOGLYCAN TRANSGLYCOSYLASE RLPA"/>
    <property type="match status" value="1"/>
</dbReference>
<dbReference type="InterPro" id="IPR036908">
    <property type="entry name" value="RlpA-like_sf"/>
</dbReference>
<dbReference type="GO" id="GO:0000270">
    <property type="term" value="P:peptidoglycan metabolic process"/>
    <property type="evidence" value="ECO:0007669"/>
    <property type="project" value="UniProtKB-UniRule"/>
</dbReference>
<proteinExistence type="inferred from homology"/>
<dbReference type="EC" id="4.2.2.-" evidence="3"/>